<dbReference type="Proteomes" id="UP000801492">
    <property type="component" value="Unassembled WGS sequence"/>
</dbReference>
<accession>A0A8K0DBJ9</accession>
<evidence type="ECO:0000313" key="2">
    <source>
        <dbReference type="EMBL" id="KAF2902754.1"/>
    </source>
</evidence>
<dbReference type="InterPro" id="IPR010512">
    <property type="entry name" value="DUF1091"/>
</dbReference>
<evidence type="ECO:0008006" key="4">
    <source>
        <dbReference type="Google" id="ProtNLM"/>
    </source>
</evidence>
<dbReference type="OrthoDB" id="6747426at2759"/>
<evidence type="ECO:0000256" key="1">
    <source>
        <dbReference type="SAM" id="SignalP"/>
    </source>
</evidence>
<dbReference type="AlphaFoldDB" id="A0A8K0DBJ9"/>
<dbReference type="EMBL" id="VTPC01001195">
    <property type="protein sequence ID" value="KAF2902754.1"/>
    <property type="molecule type" value="Genomic_DNA"/>
</dbReference>
<sequence>MKILFILIALCLSITTKEKEKEFNFNWFQNDYMVEPKQVEVARYDTRYVRYINARTFKFNRTCVAHNFTINFRITVGKDLEVISQTYKFASNEYRLFPMRVGLKVCKGVAADILGISGTKRCGNFTGCAFVKDRTYHTCNNVIKQEKLPPFLPTGDFMMEWIFMFKDVELYVLHAYGRVYRNFVTN</sequence>
<proteinExistence type="predicted"/>
<dbReference type="Pfam" id="PF06477">
    <property type="entry name" value="DUF1091"/>
    <property type="match status" value="1"/>
</dbReference>
<organism evidence="2 3">
    <name type="scientific">Ignelater luminosus</name>
    <name type="common">Cucubano</name>
    <name type="synonym">Pyrophorus luminosus</name>
    <dbReference type="NCBI Taxonomy" id="2038154"/>
    <lineage>
        <taxon>Eukaryota</taxon>
        <taxon>Metazoa</taxon>
        <taxon>Ecdysozoa</taxon>
        <taxon>Arthropoda</taxon>
        <taxon>Hexapoda</taxon>
        <taxon>Insecta</taxon>
        <taxon>Pterygota</taxon>
        <taxon>Neoptera</taxon>
        <taxon>Endopterygota</taxon>
        <taxon>Coleoptera</taxon>
        <taxon>Polyphaga</taxon>
        <taxon>Elateriformia</taxon>
        <taxon>Elateroidea</taxon>
        <taxon>Elateridae</taxon>
        <taxon>Agrypninae</taxon>
        <taxon>Pyrophorini</taxon>
        <taxon>Ignelater</taxon>
    </lineage>
</organism>
<name>A0A8K0DBJ9_IGNLU</name>
<evidence type="ECO:0000313" key="3">
    <source>
        <dbReference type="Proteomes" id="UP000801492"/>
    </source>
</evidence>
<comment type="caution">
    <text evidence="2">The sequence shown here is derived from an EMBL/GenBank/DDBJ whole genome shotgun (WGS) entry which is preliminary data.</text>
</comment>
<keyword evidence="3" id="KW-1185">Reference proteome</keyword>
<keyword evidence="1" id="KW-0732">Signal</keyword>
<gene>
    <name evidence="2" type="ORF">ILUMI_03434</name>
</gene>
<feature type="signal peptide" evidence="1">
    <location>
        <begin position="1"/>
        <end position="19"/>
    </location>
</feature>
<protein>
    <recommendedName>
        <fullName evidence="4">Lipocalin</fullName>
    </recommendedName>
</protein>
<feature type="chain" id="PRO_5035468285" description="Lipocalin" evidence="1">
    <location>
        <begin position="20"/>
        <end position="186"/>
    </location>
</feature>
<reference evidence="2" key="1">
    <citation type="submission" date="2019-08" db="EMBL/GenBank/DDBJ databases">
        <title>The genome of the North American firefly Photinus pyralis.</title>
        <authorList>
            <consortium name="Photinus pyralis genome working group"/>
            <person name="Fallon T.R."/>
            <person name="Sander Lower S.E."/>
            <person name="Weng J.-K."/>
        </authorList>
    </citation>
    <scope>NUCLEOTIDE SEQUENCE</scope>
    <source>
        <strain evidence="2">TRF0915ILg1</strain>
        <tissue evidence="2">Whole body</tissue>
    </source>
</reference>